<feature type="non-terminal residue" evidence="6">
    <location>
        <position position="1"/>
    </location>
</feature>
<dbReference type="InterPro" id="IPR023981">
    <property type="entry name" value="MftF"/>
</dbReference>
<keyword evidence="3" id="KW-0328">Glycosyltransferase</keyword>
<gene>
    <name evidence="6" type="primary">mftF</name>
    <name evidence="6" type="ORF">PU560_04045</name>
</gene>
<evidence type="ECO:0000313" key="7">
    <source>
        <dbReference type="Proteomes" id="UP001165561"/>
    </source>
</evidence>
<protein>
    <submittedName>
        <fullName evidence="6">Mycofactocin biosynthesis glycosyltransferase MftF</fullName>
    </submittedName>
</protein>
<dbReference type="SUPFAM" id="SSF53448">
    <property type="entry name" value="Nucleotide-diphospho-sugar transferases"/>
    <property type="match status" value="1"/>
</dbReference>
<evidence type="ECO:0000313" key="6">
    <source>
        <dbReference type="EMBL" id="MDD9205640.1"/>
    </source>
</evidence>
<dbReference type="Pfam" id="PF00535">
    <property type="entry name" value="Glycos_transf_2"/>
    <property type="match status" value="1"/>
</dbReference>
<feature type="domain" description="Glycosyltransferase 2-like" evidence="5">
    <location>
        <begin position="88"/>
        <end position="200"/>
    </location>
</feature>
<dbReference type="InterPro" id="IPR029044">
    <property type="entry name" value="Nucleotide-diphossugar_trans"/>
</dbReference>
<dbReference type="InterPro" id="IPR001173">
    <property type="entry name" value="Glyco_trans_2-like"/>
</dbReference>
<keyword evidence="4" id="KW-0808">Transferase</keyword>
<dbReference type="PANTHER" id="PTHR43179:SF12">
    <property type="entry name" value="GALACTOFURANOSYLTRANSFERASE GLFT2"/>
    <property type="match status" value="1"/>
</dbReference>
<dbReference type="EMBL" id="JARACI010000589">
    <property type="protein sequence ID" value="MDD9205640.1"/>
    <property type="molecule type" value="Genomic_DNA"/>
</dbReference>
<comment type="similarity">
    <text evidence="2">Belongs to the glycosyltransferase 2 family.</text>
</comment>
<organism evidence="6 7">
    <name type="scientific">Georgenia halotolerans</name>
    <dbReference type="NCBI Taxonomy" id="3028317"/>
    <lineage>
        <taxon>Bacteria</taxon>
        <taxon>Bacillati</taxon>
        <taxon>Actinomycetota</taxon>
        <taxon>Actinomycetes</taxon>
        <taxon>Micrococcales</taxon>
        <taxon>Bogoriellaceae</taxon>
        <taxon>Georgenia</taxon>
    </lineage>
</organism>
<evidence type="ECO:0000259" key="5">
    <source>
        <dbReference type="Pfam" id="PF00535"/>
    </source>
</evidence>
<dbReference type="Proteomes" id="UP001165561">
    <property type="component" value="Unassembled WGS sequence"/>
</dbReference>
<comment type="pathway">
    <text evidence="1">Cell wall biogenesis; cell wall polysaccharide biosynthesis.</text>
</comment>
<evidence type="ECO:0000256" key="1">
    <source>
        <dbReference type="ARBA" id="ARBA00004776"/>
    </source>
</evidence>
<keyword evidence="7" id="KW-1185">Reference proteome</keyword>
<evidence type="ECO:0000256" key="4">
    <source>
        <dbReference type="ARBA" id="ARBA00022679"/>
    </source>
</evidence>
<dbReference type="NCBIfam" id="TIGR03965">
    <property type="entry name" value="mycofact_glyco"/>
    <property type="match status" value="1"/>
</dbReference>
<name>A0ABT5TUB1_9MICO</name>
<dbReference type="PANTHER" id="PTHR43179">
    <property type="entry name" value="RHAMNOSYLTRANSFERASE WBBL"/>
    <property type="match status" value="1"/>
</dbReference>
<accession>A0ABT5TUB1</accession>
<dbReference type="Gene3D" id="3.90.550.10">
    <property type="entry name" value="Spore Coat Polysaccharide Biosynthesis Protein SpsA, Chain A"/>
    <property type="match status" value="1"/>
</dbReference>
<sequence length="472" mass="51128">EDAVVSRPVVWTPEVALRAGSVVLGGSPWHVTVLPESVREFARRVHATGQDGATAATPAEQEAARFLLDRGIVHPAPIAQHPADDVEVVVPVYGDPGPLRRCLTSLAVEGLPVTVVDDASPEPYASQIAEVAAAHGARLVRQETNTGPGGARNTGLEATEAPFVAFMDADALASADWVARLRPVLDDERVGAVGPRVRPDVRGVSAIELYEETRSELDMGAVPSRVVHGVPVGWLPSAAVLVRRSAVTRPAFEPGLRVGEDVDLFWRMDEAGWTVLYAPDVVVHHEVRDSWKDFVGRRKMYGNSAALLEMRHPRRLTPASPSLSGLAVLAAASTGHPFVAAGVATYELARQRALLGPEVPLSVAVEVTGRSMWSDAYWMGHLLRRDWWPVGWTVLALTPRSSLARGVAAAMMWEPVRDHILRPTRLDPVRSLGLRLLDDASYGTGVIQNAIAKGVPNVVTPRPRLPRWPRRR</sequence>
<evidence type="ECO:0000256" key="3">
    <source>
        <dbReference type="ARBA" id="ARBA00022676"/>
    </source>
</evidence>
<evidence type="ECO:0000256" key="2">
    <source>
        <dbReference type="ARBA" id="ARBA00006739"/>
    </source>
</evidence>
<comment type="caution">
    <text evidence="6">The sequence shown here is derived from an EMBL/GenBank/DDBJ whole genome shotgun (WGS) entry which is preliminary data.</text>
</comment>
<proteinExistence type="inferred from homology"/>
<reference evidence="6" key="1">
    <citation type="submission" date="2023-02" db="EMBL/GenBank/DDBJ databases">
        <title>Georgenia sp.10Sc9-8, isolated from a soil sample collected from the Taklamakan desert.</title>
        <authorList>
            <person name="Liu S."/>
        </authorList>
    </citation>
    <scope>NUCLEOTIDE SEQUENCE</scope>
    <source>
        <strain evidence="6">10Sc9-8</strain>
    </source>
</reference>